<dbReference type="EMBL" id="QSLN01000021">
    <property type="protein sequence ID" value="RDV81237.1"/>
    <property type="molecule type" value="Genomic_DNA"/>
</dbReference>
<evidence type="ECO:0000313" key="4">
    <source>
        <dbReference type="Proteomes" id="UP000256329"/>
    </source>
</evidence>
<dbReference type="PANTHER" id="PTHR30486:SF6">
    <property type="entry name" value="TYPE IV PILUS RETRACTATION ATPASE PILT"/>
    <property type="match status" value="1"/>
</dbReference>
<dbReference type="PANTHER" id="PTHR30486">
    <property type="entry name" value="TWITCHING MOTILITY PROTEIN PILT"/>
    <property type="match status" value="1"/>
</dbReference>
<sequence length="453" mass="51359">MRERLEFESGDWLKVIERQKEELVEEIARELHKERPELFSGELKLEEVEAAVRQAVLARHDVLPEEREEVVRKIVGHATGYGVLQEFFVGPGAEEITEVLVNPSKDGRPKVYYGRHGRSHYAGDHYFKSNEEALRYCQRICEDAGRPFTENAPIVDAWLKDGSRLAAIGFKVSPLGVAFTIRKSPVTRPPMPMERLVESGMLPEFVAGMLIDLLVHGHANVGVFGRTDSGKTTFLRALAMHIDPRERVFIAETSFELFLPHLGNCVNLVEVVYGDRTIVDMTQLCRVMNRSNPDRAIVGEIRSKEIIAASQMATSTSGGFWTTGHAGDVYQLRSRLWGMFMDGGVNLPREFLDEVIASMFHFVIFLDKETVTEERRRTLMEVVEVVPGEGYRTIVRFDTEEFAKSGGKVRRWVFENPVSPRRLAHLAFRGARVKPEYETVREKYVYPEGSGAA</sequence>
<feature type="domain" description="Bacterial type II secretion system protein E" evidence="2">
    <location>
        <begin position="196"/>
        <end position="342"/>
    </location>
</feature>
<proteinExistence type="inferred from homology"/>
<reference evidence="3 4" key="1">
    <citation type="submission" date="2018-08" db="EMBL/GenBank/DDBJ databases">
        <title>Form III RuBisCO-mediated autotrophy in Thermodesulfobium bacteria.</title>
        <authorList>
            <person name="Toshchakov S.V."/>
            <person name="Kublanov I.V."/>
            <person name="Frolov E."/>
            <person name="Bonch-Osmolovskaya E.A."/>
            <person name="Tourova T.P."/>
            <person name="Chernych N.A."/>
            <person name="Lebedinsky A.V."/>
        </authorList>
    </citation>
    <scope>NUCLEOTIDE SEQUENCE [LARGE SCALE GENOMIC DNA]</scope>
    <source>
        <strain evidence="3 4">SR</strain>
    </source>
</reference>
<dbReference type="InterPro" id="IPR050921">
    <property type="entry name" value="T4SS_GSP_E_ATPase"/>
</dbReference>
<organism evidence="3 4">
    <name type="scientific">Ammonifex thiophilus</name>
    <dbReference type="NCBI Taxonomy" id="444093"/>
    <lineage>
        <taxon>Bacteria</taxon>
        <taxon>Bacillati</taxon>
        <taxon>Bacillota</taxon>
        <taxon>Clostridia</taxon>
        <taxon>Thermoanaerobacterales</taxon>
        <taxon>Thermoanaerobacteraceae</taxon>
        <taxon>Ammonifex</taxon>
    </lineage>
</organism>
<comment type="caution">
    <text evidence="3">The sequence shown here is derived from an EMBL/GenBank/DDBJ whole genome shotgun (WGS) entry which is preliminary data.</text>
</comment>
<evidence type="ECO:0000256" key="1">
    <source>
        <dbReference type="ARBA" id="ARBA00006611"/>
    </source>
</evidence>
<dbReference type="InterPro" id="IPR027417">
    <property type="entry name" value="P-loop_NTPase"/>
</dbReference>
<protein>
    <submittedName>
        <fullName evidence="3">CpaF family protein</fullName>
    </submittedName>
</protein>
<evidence type="ECO:0000259" key="2">
    <source>
        <dbReference type="Pfam" id="PF00437"/>
    </source>
</evidence>
<dbReference type="OrthoDB" id="9810761at2"/>
<accession>A0A3D8P1E2</accession>
<dbReference type="RefSeq" id="WP_115793278.1">
    <property type="nucleotide sequence ID" value="NZ_QSLN01000021.1"/>
</dbReference>
<dbReference type="GO" id="GO:0016887">
    <property type="term" value="F:ATP hydrolysis activity"/>
    <property type="evidence" value="ECO:0007669"/>
    <property type="project" value="InterPro"/>
</dbReference>
<dbReference type="Gene3D" id="3.40.50.300">
    <property type="entry name" value="P-loop containing nucleotide triphosphate hydrolases"/>
    <property type="match status" value="1"/>
</dbReference>
<dbReference type="AlphaFoldDB" id="A0A3D8P1E2"/>
<dbReference type="Pfam" id="PF00437">
    <property type="entry name" value="T2SSE"/>
    <property type="match status" value="1"/>
</dbReference>
<dbReference type="Gene3D" id="3.30.450.380">
    <property type="match status" value="1"/>
</dbReference>
<dbReference type="SUPFAM" id="SSF52540">
    <property type="entry name" value="P-loop containing nucleoside triphosphate hydrolases"/>
    <property type="match status" value="1"/>
</dbReference>
<comment type="similarity">
    <text evidence="1">Belongs to the GSP E family.</text>
</comment>
<dbReference type="CDD" id="cd01130">
    <property type="entry name" value="VirB11-like_ATPase"/>
    <property type="match status" value="1"/>
</dbReference>
<gene>
    <name evidence="3" type="ORF">DXX99_09645</name>
</gene>
<dbReference type="Proteomes" id="UP000256329">
    <property type="component" value="Unassembled WGS sequence"/>
</dbReference>
<evidence type="ECO:0000313" key="3">
    <source>
        <dbReference type="EMBL" id="RDV81237.1"/>
    </source>
</evidence>
<name>A0A3D8P1E2_9THEO</name>
<keyword evidence="4" id="KW-1185">Reference proteome</keyword>
<dbReference type="InterPro" id="IPR001482">
    <property type="entry name" value="T2SS/T4SS_dom"/>
</dbReference>